<dbReference type="EMBL" id="AJWJ01000346">
    <property type="protein sequence ID" value="KAF2071718.1"/>
    <property type="molecule type" value="Genomic_DNA"/>
</dbReference>
<dbReference type="OrthoDB" id="2744543at2759"/>
<name>A0A8J4PPU7_9MYCE</name>
<proteinExistence type="predicted"/>
<dbReference type="Gene3D" id="3.40.630.30">
    <property type="match status" value="1"/>
</dbReference>
<dbReference type="Proteomes" id="UP000695562">
    <property type="component" value="Unassembled WGS sequence"/>
</dbReference>
<organism evidence="2 3">
    <name type="scientific">Polysphondylium violaceum</name>
    <dbReference type="NCBI Taxonomy" id="133409"/>
    <lineage>
        <taxon>Eukaryota</taxon>
        <taxon>Amoebozoa</taxon>
        <taxon>Evosea</taxon>
        <taxon>Eumycetozoa</taxon>
        <taxon>Dictyostelia</taxon>
        <taxon>Dictyosteliales</taxon>
        <taxon>Dictyosteliaceae</taxon>
        <taxon>Polysphondylium</taxon>
    </lineage>
</organism>
<protein>
    <recommendedName>
        <fullName evidence="1">N-acetyltransferase domain-containing protein</fullName>
    </recommendedName>
</protein>
<evidence type="ECO:0000313" key="2">
    <source>
        <dbReference type="EMBL" id="KAF2071718.1"/>
    </source>
</evidence>
<dbReference type="InterPro" id="IPR016181">
    <property type="entry name" value="Acyl_CoA_acyltransferase"/>
</dbReference>
<accession>A0A8J4PPU7</accession>
<dbReference type="SUPFAM" id="SSF55729">
    <property type="entry name" value="Acyl-CoA N-acyltransferases (Nat)"/>
    <property type="match status" value="1"/>
</dbReference>
<sequence length="225" mass="26396">MSTDTTELYKITLDQVEKVVDINTTSFALDPYLNYMFYEITDPETRMMFIRNMQAAFINQTIHFNESYSLSDQLQSVMLMIPPENPWPEDLWDVFTESQKTLLLERNLTTTYERFMKLEEFFSERFCQYDGISGYYLLVLSTNINYRKQGLASKLLNQVFAKLDREQKKCYIECTDASNIPFYKKHGFEIIGHESLPLVGDVPLDKVPQITFLSRPPQSIKPDLK</sequence>
<reference evidence="2" key="1">
    <citation type="submission" date="2020-01" db="EMBL/GenBank/DDBJ databases">
        <title>Development of genomics and gene disruption for Polysphondylium violaceum indicates a role for the polyketide synthase stlB in stalk morphogenesis.</title>
        <authorList>
            <person name="Narita B."/>
            <person name="Kawabe Y."/>
            <person name="Kin K."/>
            <person name="Saito T."/>
            <person name="Gibbs R."/>
            <person name="Kuspa A."/>
            <person name="Muzny D."/>
            <person name="Queller D."/>
            <person name="Richards S."/>
            <person name="Strassman J."/>
            <person name="Sucgang R."/>
            <person name="Worley K."/>
            <person name="Schaap P."/>
        </authorList>
    </citation>
    <scope>NUCLEOTIDE SEQUENCE</scope>
    <source>
        <strain evidence="2">QSvi11</strain>
    </source>
</reference>
<comment type="caution">
    <text evidence="2">The sequence shown here is derived from an EMBL/GenBank/DDBJ whole genome shotgun (WGS) entry which is preliminary data.</text>
</comment>
<gene>
    <name evidence="2" type="ORF">CYY_006963</name>
</gene>
<dbReference type="Pfam" id="PF13508">
    <property type="entry name" value="Acetyltransf_7"/>
    <property type="match status" value="1"/>
</dbReference>
<evidence type="ECO:0000313" key="3">
    <source>
        <dbReference type="Proteomes" id="UP000695562"/>
    </source>
</evidence>
<dbReference type="PANTHER" id="PTHR42791">
    <property type="entry name" value="GNAT FAMILY ACETYLTRANSFERASE"/>
    <property type="match status" value="1"/>
</dbReference>
<feature type="domain" description="N-acetyltransferase" evidence="1">
    <location>
        <begin position="79"/>
        <end position="209"/>
    </location>
</feature>
<dbReference type="PANTHER" id="PTHR42791:SF1">
    <property type="entry name" value="N-ACETYLTRANSFERASE DOMAIN-CONTAINING PROTEIN"/>
    <property type="match status" value="1"/>
</dbReference>
<evidence type="ECO:0000259" key="1">
    <source>
        <dbReference type="PROSITE" id="PS51186"/>
    </source>
</evidence>
<dbReference type="InterPro" id="IPR052523">
    <property type="entry name" value="Trichothecene_AcTrans"/>
</dbReference>
<dbReference type="AlphaFoldDB" id="A0A8J4PPU7"/>
<dbReference type="PROSITE" id="PS51186">
    <property type="entry name" value="GNAT"/>
    <property type="match status" value="1"/>
</dbReference>
<keyword evidence="3" id="KW-1185">Reference proteome</keyword>
<dbReference type="GO" id="GO:0016747">
    <property type="term" value="F:acyltransferase activity, transferring groups other than amino-acyl groups"/>
    <property type="evidence" value="ECO:0007669"/>
    <property type="project" value="InterPro"/>
</dbReference>
<dbReference type="InterPro" id="IPR000182">
    <property type="entry name" value="GNAT_dom"/>
</dbReference>